<evidence type="ECO:0000256" key="1">
    <source>
        <dbReference type="SAM" id="MobiDB-lite"/>
    </source>
</evidence>
<gene>
    <name evidence="3" type="ORF">BZL29_2158</name>
</gene>
<dbReference type="Pfam" id="PF00934">
    <property type="entry name" value="PE"/>
    <property type="match status" value="1"/>
</dbReference>
<name>A0A1V3XPJ8_MYCKA</name>
<proteinExistence type="predicted"/>
<dbReference type="InterPro" id="IPR038332">
    <property type="entry name" value="PPE_sf"/>
</dbReference>
<feature type="region of interest" description="Disordered" evidence="1">
    <location>
        <begin position="132"/>
        <end position="241"/>
    </location>
</feature>
<feature type="compositionally biased region" description="Gly residues" evidence="1">
    <location>
        <begin position="188"/>
        <end position="198"/>
    </location>
</feature>
<feature type="compositionally biased region" description="Low complexity" evidence="1">
    <location>
        <begin position="202"/>
        <end position="220"/>
    </location>
</feature>
<dbReference type="EMBL" id="MVBN01000002">
    <property type="protein sequence ID" value="OOK81147.1"/>
    <property type="molecule type" value="Genomic_DNA"/>
</dbReference>
<evidence type="ECO:0000313" key="4">
    <source>
        <dbReference type="Proteomes" id="UP000188532"/>
    </source>
</evidence>
<organism evidence="3 4">
    <name type="scientific">Mycobacterium kansasii</name>
    <dbReference type="NCBI Taxonomy" id="1768"/>
    <lineage>
        <taxon>Bacteria</taxon>
        <taxon>Bacillati</taxon>
        <taxon>Actinomycetota</taxon>
        <taxon>Actinomycetes</taxon>
        <taxon>Mycobacteriales</taxon>
        <taxon>Mycobacteriaceae</taxon>
        <taxon>Mycobacterium</taxon>
    </lineage>
</organism>
<reference evidence="3 4" key="1">
    <citation type="submission" date="2017-02" db="EMBL/GenBank/DDBJ databases">
        <title>Complete genome sequences of Mycobacterium kansasii strains isolated from rhesus macaques.</title>
        <authorList>
            <person name="Panda A."/>
            <person name="Nagaraj S."/>
            <person name="Zhao X."/>
            <person name="Tettelin H."/>
            <person name="Detolla L.J."/>
        </authorList>
    </citation>
    <scope>NUCLEOTIDE SEQUENCE [LARGE SCALE GENOMIC DNA]</scope>
    <source>
        <strain evidence="3 4">11-3469</strain>
    </source>
</reference>
<sequence length="241" mass="22761">MSFVIAVPEYVDAAATELGRIGSTISQANVLAAFPTTTIAAAGTDEVSVALAALFGSFGQQYQAISEQMTAFHDQFVRNLQAAVNAYASTDAANALAAAGQQVTNAVNGPTQALTGRPLIGDGADGIAPGQNGGHGGWLIGNGGDGAPGAPGQAGGRGGDAGFIGNGGRGGAGGASISRPTSTPLPGGPAGTGVGPGGSVRAAPAGRAEPAKPAAAVATPGSSATVGAAGPAAGLFSGNSR</sequence>
<dbReference type="AlphaFoldDB" id="A0A1V3XPJ8"/>
<dbReference type="SUPFAM" id="SSF140459">
    <property type="entry name" value="PE/PPE dimer-like"/>
    <property type="match status" value="1"/>
</dbReference>
<dbReference type="InterPro" id="IPR000084">
    <property type="entry name" value="PE-PGRS_N"/>
</dbReference>
<dbReference type="Pfam" id="PF21526">
    <property type="entry name" value="PGRS"/>
    <property type="match status" value="1"/>
</dbReference>
<accession>A0A1V3XPJ8</accession>
<comment type="caution">
    <text evidence="3">The sequence shown here is derived from an EMBL/GenBank/DDBJ whole genome shotgun (WGS) entry which is preliminary data.</text>
</comment>
<feature type="domain" description="PE" evidence="2">
    <location>
        <begin position="4"/>
        <end position="94"/>
    </location>
</feature>
<evidence type="ECO:0000259" key="2">
    <source>
        <dbReference type="Pfam" id="PF00934"/>
    </source>
</evidence>
<dbReference type="Gene3D" id="1.10.287.850">
    <property type="entry name" value="HP0062-like domain"/>
    <property type="match status" value="1"/>
</dbReference>
<dbReference type="Proteomes" id="UP000188532">
    <property type="component" value="Unassembled WGS sequence"/>
</dbReference>
<dbReference type="InterPro" id="IPR048996">
    <property type="entry name" value="PGRS_rpt"/>
</dbReference>
<feature type="compositionally biased region" description="Gly residues" evidence="1">
    <location>
        <begin position="132"/>
        <end position="174"/>
    </location>
</feature>
<protein>
    <submittedName>
        <fullName evidence="3">PE family protein</fullName>
    </submittedName>
</protein>
<evidence type="ECO:0000313" key="3">
    <source>
        <dbReference type="EMBL" id="OOK81147.1"/>
    </source>
</evidence>